<dbReference type="AlphaFoldDB" id="A0A290Q553"/>
<feature type="transmembrane region" description="Helical" evidence="1">
    <location>
        <begin position="113"/>
        <end position="133"/>
    </location>
</feature>
<keyword evidence="1" id="KW-1133">Transmembrane helix</keyword>
<proteinExistence type="predicted"/>
<dbReference type="EMBL" id="CP023344">
    <property type="protein sequence ID" value="ATC63563.1"/>
    <property type="molecule type" value="Genomic_DNA"/>
</dbReference>
<keyword evidence="1" id="KW-0472">Membrane</keyword>
<keyword evidence="1" id="KW-0812">Transmembrane</keyword>
<protein>
    <submittedName>
        <fullName evidence="2">Uncharacterized protein</fullName>
    </submittedName>
</protein>
<evidence type="ECO:0000256" key="1">
    <source>
        <dbReference type="SAM" id="Phobius"/>
    </source>
</evidence>
<reference evidence="2 3" key="1">
    <citation type="submission" date="2017-09" db="EMBL/GenBank/DDBJ databases">
        <title>Complete genome sequence of Verrucomicrobial strain HZ-65, isolated from freshwater.</title>
        <authorList>
            <person name="Choi A."/>
        </authorList>
    </citation>
    <scope>NUCLEOTIDE SEQUENCE [LARGE SCALE GENOMIC DNA]</scope>
    <source>
        <strain evidence="2 3">HZ-65</strain>
    </source>
</reference>
<evidence type="ECO:0000313" key="3">
    <source>
        <dbReference type="Proteomes" id="UP000217265"/>
    </source>
</evidence>
<dbReference type="Proteomes" id="UP000217265">
    <property type="component" value="Chromosome"/>
</dbReference>
<sequence length="139" mass="15544">MLAHDGIVMQCAHKPRLRAIVRSQMRMIDDGIRQLIKSAHARLHEDHLIVGPLAAVLRPRLAAKSLFCSAQLQRVVQRFQAGAHVGLTTTDQPHYTGDSKPASRWGLFMKSHLTRFLTWSALIALAFFLSSTLRRPVVG</sequence>
<dbReference type="KEGG" id="vbh:CMV30_06120"/>
<gene>
    <name evidence="2" type="ORF">CMV30_06120</name>
</gene>
<accession>A0A290Q553</accession>
<name>A0A290Q553_9BACT</name>
<organism evidence="2 3">
    <name type="scientific">Nibricoccus aquaticus</name>
    <dbReference type="NCBI Taxonomy" id="2576891"/>
    <lineage>
        <taxon>Bacteria</taxon>
        <taxon>Pseudomonadati</taxon>
        <taxon>Verrucomicrobiota</taxon>
        <taxon>Opitutia</taxon>
        <taxon>Opitutales</taxon>
        <taxon>Opitutaceae</taxon>
        <taxon>Nibricoccus</taxon>
    </lineage>
</organism>
<keyword evidence="3" id="KW-1185">Reference proteome</keyword>
<evidence type="ECO:0000313" key="2">
    <source>
        <dbReference type="EMBL" id="ATC63563.1"/>
    </source>
</evidence>